<feature type="signal peptide" evidence="3">
    <location>
        <begin position="1"/>
        <end position="21"/>
    </location>
</feature>
<feature type="compositionally biased region" description="Low complexity" evidence="1">
    <location>
        <begin position="159"/>
        <end position="176"/>
    </location>
</feature>
<keyword evidence="5" id="KW-1185">Reference proteome</keyword>
<feature type="compositionally biased region" description="Low complexity" evidence="1">
    <location>
        <begin position="254"/>
        <end position="265"/>
    </location>
</feature>
<feature type="compositionally biased region" description="Polar residues" evidence="1">
    <location>
        <begin position="423"/>
        <end position="439"/>
    </location>
</feature>
<organism evidence="4 5">
    <name type="scientific">Mycena indigotica</name>
    <dbReference type="NCBI Taxonomy" id="2126181"/>
    <lineage>
        <taxon>Eukaryota</taxon>
        <taxon>Fungi</taxon>
        <taxon>Dikarya</taxon>
        <taxon>Basidiomycota</taxon>
        <taxon>Agaricomycotina</taxon>
        <taxon>Agaricomycetes</taxon>
        <taxon>Agaricomycetidae</taxon>
        <taxon>Agaricales</taxon>
        <taxon>Marasmiineae</taxon>
        <taxon>Mycenaceae</taxon>
        <taxon>Mycena</taxon>
    </lineage>
</organism>
<reference evidence="4" key="1">
    <citation type="submission" date="2020-05" db="EMBL/GenBank/DDBJ databases">
        <title>Mycena genomes resolve the evolution of fungal bioluminescence.</title>
        <authorList>
            <person name="Tsai I.J."/>
        </authorList>
    </citation>
    <scope>NUCLEOTIDE SEQUENCE</scope>
    <source>
        <strain evidence="4">171206Taipei</strain>
    </source>
</reference>
<dbReference type="OrthoDB" id="3362246at2759"/>
<feature type="region of interest" description="Disordered" evidence="1">
    <location>
        <begin position="254"/>
        <end position="274"/>
    </location>
</feature>
<evidence type="ECO:0000313" key="5">
    <source>
        <dbReference type="Proteomes" id="UP000636479"/>
    </source>
</evidence>
<gene>
    <name evidence="4" type="ORF">MIND_00370700</name>
</gene>
<feature type="region of interest" description="Disordered" evidence="1">
    <location>
        <begin position="534"/>
        <end position="567"/>
    </location>
</feature>
<dbReference type="EMBL" id="JACAZF010000003">
    <property type="protein sequence ID" value="KAF7309979.1"/>
    <property type="molecule type" value="Genomic_DNA"/>
</dbReference>
<feature type="region of interest" description="Disordered" evidence="1">
    <location>
        <begin position="114"/>
        <end position="228"/>
    </location>
</feature>
<evidence type="ECO:0000256" key="2">
    <source>
        <dbReference type="SAM" id="Phobius"/>
    </source>
</evidence>
<dbReference type="RefSeq" id="XP_037223429.1">
    <property type="nucleotide sequence ID" value="XM_037360544.1"/>
</dbReference>
<dbReference type="GeneID" id="59343060"/>
<dbReference type="AlphaFoldDB" id="A0A8H6T319"/>
<keyword evidence="2" id="KW-1133">Transmembrane helix</keyword>
<feature type="compositionally biased region" description="Low complexity" evidence="1">
    <location>
        <begin position="185"/>
        <end position="205"/>
    </location>
</feature>
<protein>
    <submittedName>
        <fullName evidence="4">Uncharacterized protein</fullName>
    </submittedName>
</protein>
<evidence type="ECO:0000256" key="1">
    <source>
        <dbReference type="SAM" id="MobiDB-lite"/>
    </source>
</evidence>
<proteinExistence type="predicted"/>
<feature type="chain" id="PRO_5034921653" evidence="3">
    <location>
        <begin position="22"/>
        <end position="567"/>
    </location>
</feature>
<feature type="compositionally biased region" description="Pro residues" evidence="1">
    <location>
        <begin position="549"/>
        <end position="567"/>
    </location>
</feature>
<feature type="compositionally biased region" description="Polar residues" evidence="1">
    <location>
        <begin position="114"/>
        <end position="125"/>
    </location>
</feature>
<name>A0A8H6T319_9AGAR</name>
<dbReference type="Proteomes" id="UP000636479">
    <property type="component" value="Unassembled WGS sequence"/>
</dbReference>
<evidence type="ECO:0000313" key="4">
    <source>
        <dbReference type="EMBL" id="KAF7309979.1"/>
    </source>
</evidence>
<feature type="compositionally biased region" description="Polar residues" evidence="1">
    <location>
        <begin position="206"/>
        <end position="228"/>
    </location>
</feature>
<comment type="caution">
    <text evidence="4">The sequence shown here is derived from an EMBL/GenBank/DDBJ whole genome shotgun (WGS) entry which is preliminary data.</text>
</comment>
<evidence type="ECO:0000256" key="3">
    <source>
        <dbReference type="SAM" id="SignalP"/>
    </source>
</evidence>
<accession>A0A8H6T319</accession>
<sequence length="567" mass="58356">MAWTALCIVLFTFFLTPLSLAQITVSAPVSPNTCSIRALNWANGTPPFSLQVSFPKFIASVAGTAAPEHLGSANTPPVSWSIDWPPGSSVVFQVVDATGASGTSPAFNILSSSTGSVCSQGQGANTEGIPPPDGSTGGESGSPPPTNTTSTGKGGSGSNGNNSTSGTTSILSNGSGPDSGGRGNSKSSSVTPSTTSTTTTTTTSSAPETDSFNRLPVSINTGPSSVDTNAQSTLAISSDRTFGASLSVVGILPSSSNVSTSSSNDNAEDSSSKKDGLMPGALIGGIAAAGVLFFIGVFLLLQRCRRRRRRARETILYPFEGMDSASNSTREMRGRSGYPASTFSSWGNHGDLTSEGHERTLSPTSDGHHTFNTVHEQQFSPVDASEQSYADYQQSQPPPISIESRLGYNAPTTSPAINVIPASPSQGSRHGHGTSSSIDLGTGRQAPSEPGSPSAANQRFRGPIPKSMIDAYRAGLVGPQGANPYAGYSDVPPPTTTAQVQFIKADDPIPSSIGRAPSYKTLASAFMDQRQADADALAQTSNHSSTRILPPPSGPLIVNYPPPYTST</sequence>
<keyword evidence="2" id="KW-0812">Transmembrane</keyword>
<feature type="compositionally biased region" description="Polar residues" evidence="1">
    <location>
        <begin position="361"/>
        <end position="395"/>
    </location>
</feature>
<keyword evidence="3" id="KW-0732">Signal</keyword>
<feature type="transmembrane region" description="Helical" evidence="2">
    <location>
        <begin position="277"/>
        <end position="301"/>
    </location>
</feature>
<feature type="region of interest" description="Disordered" evidence="1">
    <location>
        <begin position="322"/>
        <end position="462"/>
    </location>
</feature>
<keyword evidence="2" id="KW-0472">Membrane</keyword>